<evidence type="ECO:0000256" key="11">
    <source>
        <dbReference type="ARBA" id="ARBA00022989"/>
    </source>
</evidence>
<dbReference type="Gene3D" id="6.10.340.10">
    <property type="match status" value="1"/>
</dbReference>
<dbReference type="InterPro" id="IPR005467">
    <property type="entry name" value="His_kinase_dom"/>
</dbReference>
<evidence type="ECO:0000313" key="18">
    <source>
        <dbReference type="Proteomes" id="UP000277191"/>
    </source>
</evidence>
<evidence type="ECO:0000256" key="1">
    <source>
        <dbReference type="ARBA" id="ARBA00000085"/>
    </source>
</evidence>
<keyword evidence="9 14" id="KW-0418">Kinase</keyword>
<dbReference type="SUPFAM" id="SSF158472">
    <property type="entry name" value="HAMP domain-like"/>
    <property type="match status" value="1"/>
</dbReference>
<evidence type="ECO:0000313" key="17">
    <source>
        <dbReference type="EMBL" id="AZQ54846.1"/>
    </source>
</evidence>
<dbReference type="PROSITE" id="PS50885">
    <property type="entry name" value="HAMP"/>
    <property type="match status" value="1"/>
</dbReference>
<dbReference type="InterPro" id="IPR003660">
    <property type="entry name" value="HAMP_dom"/>
</dbReference>
<comment type="catalytic activity">
    <reaction evidence="1 14">
        <text>ATP + protein L-histidine = ADP + protein N-phospho-L-histidine.</text>
        <dbReference type="EC" id="2.7.13.3"/>
    </reaction>
</comment>
<dbReference type="Pfam" id="PF00512">
    <property type="entry name" value="HisKA"/>
    <property type="match status" value="1"/>
</dbReference>
<dbReference type="InterPro" id="IPR050428">
    <property type="entry name" value="TCS_sensor_his_kinase"/>
</dbReference>
<keyword evidence="12 14" id="KW-0902">Two-component regulatory system</keyword>
<keyword evidence="7 14" id="KW-0812">Transmembrane</keyword>
<evidence type="ECO:0000256" key="9">
    <source>
        <dbReference type="ARBA" id="ARBA00022777"/>
    </source>
</evidence>
<evidence type="ECO:0000256" key="13">
    <source>
        <dbReference type="ARBA" id="ARBA00023136"/>
    </source>
</evidence>
<dbReference type="CDD" id="cd00082">
    <property type="entry name" value="HisKA"/>
    <property type="match status" value="1"/>
</dbReference>
<evidence type="ECO:0000256" key="14">
    <source>
        <dbReference type="RuleBase" id="RU364088"/>
    </source>
</evidence>
<dbReference type="Pfam" id="PF00672">
    <property type="entry name" value="HAMP"/>
    <property type="match status" value="1"/>
</dbReference>
<name>A0A3Q9FC53_9BURK</name>
<keyword evidence="11 14" id="KW-1133">Transmembrane helix</keyword>
<evidence type="ECO:0000256" key="3">
    <source>
        <dbReference type="ARBA" id="ARBA00022475"/>
    </source>
</evidence>
<accession>A0A3Q9FC53</accession>
<dbReference type="EMBL" id="CP034547">
    <property type="protein sequence ID" value="AZQ54846.1"/>
    <property type="molecule type" value="Genomic_DNA"/>
</dbReference>
<dbReference type="RefSeq" id="WP_126367982.1">
    <property type="nucleotide sequence ID" value="NZ_CP034547.1"/>
</dbReference>
<comment type="function">
    <text evidence="14">Member of a two-component regulatory system.</text>
</comment>
<dbReference type="GO" id="GO:0005524">
    <property type="term" value="F:ATP binding"/>
    <property type="evidence" value="ECO:0007669"/>
    <property type="project" value="UniProtKB-KW"/>
</dbReference>
<keyword evidence="5" id="KW-0597">Phosphoprotein</keyword>
<proteinExistence type="predicted"/>
<dbReference type="InterPro" id="IPR003594">
    <property type="entry name" value="HATPase_dom"/>
</dbReference>
<evidence type="ECO:0000256" key="8">
    <source>
        <dbReference type="ARBA" id="ARBA00022741"/>
    </source>
</evidence>
<keyword evidence="4 14" id="KW-0997">Cell inner membrane</keyword>
<reference evidence="17 18" key="1">
    <citation type="submission" date="2018-12" db="EMBL/GenBank/DDBJ databases">
        <title>Cadmium resistance mechanism in endophytic bacteria Burkholderia cenocepacia YG-3.</title>
        <authorList>
            <person name="Zhang X."/>
            <person name="Wang X."/>
            <person name="Zhu Y."/>
        </authorList>
    </citation>
    <scope>NUCLEOTIDE SEQUENCE [LARGE SCALE GENOMIC DNA]</scope>
    <source>
        <strain evidence="17 18">YG-3</strain>
    </source>
</reference>
<evidence type="ECO:0000256" key="5">
    <source>
        <dbReference type="ARBA" id="ARBA00022553"/>
    </source>
</evidence>
<feature type="domain" description="HAMP" evidence="16">
    <location>
        <begin position="193"/>
        <end position="246"/>
    </location>
</feature>
<evidence type="ECO:0000256" key="6">
    <source>
        <dbReference type="ARBA" id="ARBA00022679"/>
    </source>
</evidence>
<feature type="transmembrane region" description="Helical" evidence="14">
    <location>
        <begin position="173"/>
        <end position="192"/>
    </location>
</feature>
<gene>
    <name evidence="17" type="ORF">D5R55_28605</name>
</gene>
<protein>
    <recommendedName>
        <fullName evidence="14">Sensor protein</fullName>
        <ecNumber evidence="14">2.7.13.3</ecNumber>
    </recommendedName>
</protein>
<evidence type="ECO:0000256" key="4">
    <source>
        <dbReference type="ARBA" id="ARBA00022519"/>
    </source>
</evidence>
<evidence type="ECO:0000256" key="7">
    <source>
        <dbReference type="ARBA" id="ARBA00022692"/>
    </source>
</evidence>
<dbReference type="EC" id="2.7.13.3" evidence="14"/>
<feature type="domain" description="Histidine kinase" evidence="15">
    <location>
        <begin position="254"/>
        <end position="467"/>
    </location>
</feature>
<sequence>MTARPASYSLLQRLTLAFAALAALVFALTGAYLYRSLSAELTRRDDIEISGKLNQFLQLARASGSTAALRADPAVFHDVLLSHPGVYLGIYDAQNHPLVEHSDEAGNTLASVIAAPQPAGRADGPFTCAPPGIGTSRCVYARETLPSGEAIQVALARTATDRQSLLESYRVDIWLAAAVGALLVGALGYAVASRGLRPVESLGRQTSRIEAHNLNARLDAHGGPVELRELATSVNRMLDRLERAFVRLSQFSSDLAHDMRTPLANVISSSQITLSRARTADEYEALIESNIEECERLQRMIENMLFLARTDNATQHLKTVALDAGSELRRLASYFQALADEAGVCIDVQGEAPVVADATLFRRAVSNLASNALEHAEAASTIELAVSTQRSYAVVEVTNRGAAIPPEQVERIFERFYRIDSSRHGAARNAGLGLAIVKSIMELHRGKVEVASHDGRTTFALYFPSGTDS</sequence>
<dbReference type="GO" id="GO:0005886">
    <property type="term" value="C:plasma membrane"/>
    <property type="evidence" value="ECO:0007669"/>
    <property type="project" value="UniProtKB-SubCell"/>
</dbReference>
<evidence type="ECO:0000256" key="10">
    <source>
        <dbReference type="ARBA" id="ARBA00022840"/>
    </source>
</evidence>
<dbReference type="CDD" id="cd06225">
    <property type="entry name" value="HAMP"/>
    <property type="match status" value="1"/>
</dbReference>
<dbReference type="Pfam" id="PF02518">
    <property type="entry name" value="HATPase_c"/>
    <property type="match status" value="1"/>
</dbReference>
<dbReference type="NCBIfam" id="TIGR01386">
    <property type="entry name" value="cztS_silS_copS"/>
    <property type="match status" value="1"/>
</dbReference>
<dbReference type="SUPFAM" id="SSF47384">
    <property type="entry name" value="Homodimeric domain of signal transducing histidine kinase"/>
    <property type="match status" value="1"/>
</dbReference>
<comment type="subcellular location">
    <subcellularLocation>
        <location evidence="2 14">Cell inner membrane</location>
    </subcellularLocation>
</comment>
<dbReference type="InterPro" id="IPR003661">
    <property type="entry name" value="HisK_dim/P_dom"/>
</dbReference>
<dbReference type="PANTHER" id="PTHR45436">
    <property type="entry name" value="SENSOR HISTIDINE KINASE YKOH"/>
    <property type="match status" value="1"/>
</dbReference>
<dbReference type="CDD" id="cd00075">
    <property type="entry name" value="HATPase"/>
    <property type="match status" value="1"/>
</dbReference>
<dbReference type="SMART" id="SM00387">
    <property type="entry name" value="HATPase_c"/>
    <property type="match status" value="1"/>
</dbReference>
<evidence type="ECO:0000256" key="12">
    <source>
        <dbReference type="ARBA" id="ARBA00023012"/>
    </source>
</evidence>
<dbReference type="SMART" id="SM00304">
    <property type="entry name" value="HAMP"/>
    <property type="match status" value="1"/>
</dbReference>
<evidence type="ECO:0000259" key="16">
    <source>
        <dbReference type="PROSITE" id="PS50885"/>
    </source>
</evidence>
<feature type="transmembrane region" description="Helical" evidence="14">
    <location>
        <begin position="14"/>
        <end position="34"/>
    </location>
</feature>
<dbReference type="InterPro" id="IPR036097">
    <property type="entry name" value="HisK_dim/P_sf"/>
</dbReference>
<dbReference type="PRINTS" id="PR00344">
    <property type="entry name" value="BCTRLSENSOR"/>
</dbReference>
<evidence type="ECO:0000256" key="2">
    <source>
        <dbReference type="ARBA" id="ARBA00004533"/>
    </source>
</evidence>
<dbReference type="SUPFAM" id="SSF55874">
    <property type="entry name" value="ATPase domain of HSP90 chaperone/DNA topoisomerase II/histidine kinase"/>
    <property type="match status" value="1"/>
</dbReference>
<dbReference type="SMART" id="SM00388">
    <property type="entry name" value="HisKA"/>
    <property type="match status" value="1"/>
</dbReference>
<dbReference type="Gene3D" id="3.30.565.10">
    <property type="entry name" value="Histidine kinase-like ATPase, C-terminal domain"/>
    <property type="match status" value="1"/>
</dbReference>
<dbReference type="Proteomes" id="UP000277191">
    <property type="component" value="Chromosome 3"/>
</dbReference>
<dbReference type="PROSITE" id="PS50109">
    <property type="entry name" value="HIS_KIN"/>
    <property type="match status" value="1"/>
</dbReference>
<dbReference type="PANTHER" id="PTHR45436:SF3">
    <property type="entry name" value="SENSOR HISTIDINE KINASE HPRS"/>
    <property type="match status" value="1"/>
</dbReference>
<evidence type="ECO:0000259" key="15">
    <source>
        <dbReference type="PROSITE" id="PS50109"/>
    </source>
</evidence>
<dbReference type="AlphaFoldDB" id="A0A3Q9FC53"/>
<organism evidence="17 18">
    <name type="scientific">Burkholderia cenocepacia</name>
    <dbReference type="NCBI Taxonomy" id="95486"/>
    <lineage>
        <taxon>Bacteria</taxon>
        <taxon>Pseudomonadati</taxon>
        <taxon>Pseudomonadota</taxon>
        <taxon>Betaproteobacteria</taxon>
        <taxon>Burkholderiales</taxon>
        <taxon>Burkholderiaceae</taxon>
        <taxon>Burkholderia</taxon>
        <taxon>Burkholderia cepacia complex</taxon>
    </lineage>
</organism>
<dbReference type="InterPro" id="IPR004358">
    <property type="entry name" value="Sig_transdc_His_kin-like_C"/>
</dbReference>
<keyword evidence="10 14" id="KW-0067">ATP-binding</keyword>
<dbReference type="InterPro" id="IPR036890">
    <property type="entry name" value="HATPase_C_sf"/>
</dbReference>
<dbReference type="GO" id="GO:0000155">
    <property type="term" value="F:phosphorelay sensor kinase activity"/>
    <property type="evidence" value="ECO:0007669"/>
    <property type="project" value="InterPro"/>
</dbReference>
<dbReference type="Gene3D" id="1.10.287.130">
    <property type="match status" value="1"/>
</dbReference>
<keyword evidence="6 14" id="KW-0808">Transferase</keyword>
<dbReference type="InterPro" id="IPR006290">
    <property type="entry name" value="CztS_silS_copS"/>
</dbReference>
<keyword evidence="8 14" id="KW-0547">Nucleotide-binding</keyword>
<keyword evidence="3 14" id="KW-1003">Cell membrane</keyword>
<keyword evidence="13 14" id="KW-0472">Membrane</keyword>